<dbReference type="AlphaFoldDB" id="A0A9P8AJX5"/>
<dbReference type="OrthoDB" id="48988at2759"/>
<reference evidence="3" key="1">
    <citation type="submission" date="2021-03" db="EMBL/GenBank/DDBJ databases">
        <authorList>
            <person name="Palmer J.M."/>
        </authorList>
    </citation>
    <scope>NUCLEOTIDE SEQUENCE</scope>
    <source>
        <strain evidence="3">ARV_011</strain>
    </source>
</reference>
<dbReference type="InterPro" id="IPR036812">
    <property type="entry name" value="NAD(P)_OxRdtase_dom_sf"/>
</dbReference>
<name>A0A9P8AJX5_9ASCO</name>
<dbReference type="GeneID" id="66115629"/>
<feature type="domain" description="NADP-dependent oxidoreductase" evidence="2">
    <location>
        <begin position="17"/>
        <end position="79"/>
    </location>
</feature>
<dbReference type="PANTHER" id="PTHR43364:SF15">
    <property type="entry name" value="ARYL-ALCOHOL DEHYDROGENASE AAD16-RELATED"/>
    <property type="match status" value="1"/>
</dbReference>
<keyword evidence="4" id="KW-1185">Reference proteome</keyword>
<dbReference type="InterPro" id="IPR023210">
    <property type="entry name" value="NADP_OxRdtase_dom"/>
</dbReference>
<dbReference type="Proteomes" id="UP000790833">
    <property type="component" value="Unassembled WGS sequence"/>
</dbReference>
<dbReference type="InterPro" id="IPR050523">
    <property type="entry name" value="AKR_Detox_Biosynth"/>
</dbReference>
<dbReference type="SUPFAM" id="SSF51430">
    <property type="entry name" value="NAD(P)-linked oxidoreductase"/>
    <property type="match status" value="1"/>
</dbReference>
<sequence length="99" mass="11419">MDHSTPKEEIMRAVEFAQLQAIAEGNGWHKFISMQNHYNLLYREEEREVIPFCKDNIFGEVGLIPWSPIARHKFTSPYNAGGSDRENVDSYFDDLAGIQ</sequence>
<accession>A0A9P8AJX5</accession>
<keyword evidence="1" id="KW-0560">Oxidoreductase</keyword>
<evidence type="ECO:0000256" key="1">
    <source>
        <dbReference type="ARBA" id="ARBA00023002"/>
    </source>
</evidence>
<evidence type="ECO:0000313" key="3">
    <source>
        <dbReference type="EMBL" id="KAG7195870.1"/>
    </source>
</evidence>
<dbReference type="Gene3D" id="3.20.20.100">
    <property type="entry name" value="NADP-dependent oxidoreductase domain"/>
    <property type="match status" value="1"/>
</dbReference>
<evidence type="ECO:0000259" key="2">
    <source>
        <dbReference type="Pfam" id="PF00248"/>
    </source>
</evidence>
<dbReference type="Pfam" id="PF00248">
    <property type="entry name" value="Aldo_ket_red"/>
    <property type="match status" value="1"/>
</dbReference>
<comment type="caution">
    <text evidence="3">The sequence shown here is derived from an EMBL/GenBank/DDBJ whole genome shotgun (WGS) entry which is preliminary data.</text>
</comment>
<evidence type="ECO:0000313" key="4">
    <source>
        <dbReference type="Proteomes" id="UP000790833"/>
    </source>
</evidence>
<dbReference type="PANTHER" id="PTHR43364">
    <property type="entry name" value="NADH-SPECIFIC METHYLGLYOXAL REDUCTASE-RELATED"/>
    <property type="match status" value="1"/>
</dbReference>
<organism evidence="3 4">
    <name type="scientific">Scheffersomyces spartinae</name>
    <dbReference type="NCBI Taxonomy" id="45513"/>
    <lineage>
        <taxon>Eukaryota</taxon>
        <taxon>Fungi</taxon>
        <taxon>Dikarya</taxon>
        <taxon>Ascomycota</taxon>
        <taxon>Saccharomycotina</taxon>
        <taxon>Pichiomycetes</taxon>
        <taxon>Debaryomycetaceae</taxon>
        <taxon>Scheffersomyces</taxon>
    </lineage>
</organism>
<dbReference type="GO" id="GO:0016491">
    <property type="term" value="F:oxidoreductase activity"/>
    <property type="evidence" value="ECO:0007669"/>
    <property type="project" value="UniProtKB-KW"/>
</dbReference>
<dbReference type="EMBL" id="JAHMUF010000002">
    <property type="protein sequence ID" value="KAG7195870.1"/>
    <property type="molecule type" value="Genomic_DNA"/>
</dbReference>
<protein>
    <recommendedName>
        <fullName evidence="2">NADP-dependent oxidoreductase domain-containing protein</fullName>
    </recommendedName>
</protein>
<dbReference type="RefSeq" id="XP_043051415.1">
    <property type="nucleotide sequence ID" value="XM_043193027.1"/>
</dbReference>
<proteinExistence type="predicted"/>
<gene>
    <name evidence="3" type="ORF">KQ657_002255</name>
</gene>